<feature type="region of interest" description="Disordered" evidence="1">
    <location>
        <begin position="108"/>
        <end position="137"/>
    </location>
</feature>
<name>A0A545ULT1_9HYPO</name>
<feature type="region of interest" description="Disordered" evidence="1">
    <location>
        <begin position="39"/>
        <end position="62"/>
    </location>
</feature>
<organism evidence="2 3">
    <name type="scientific">Cordyceps javanica</name>
    <dbReference type="NCBI Taxonomy" id="43265"/>
    <lineage>
        <taxon>Eukaryota</taxon>
        <taxon>Fungi</taxon>
        <taxon>Dikarya</taxon>
        <taxon>Ascomycota</taxon>
        <taxon>Pezizomycotina</taxon>
        <taxon>Sordariomycetes</taxon>
        <taxon>Hypocreomycetidae</taxon>
        <taxon>Hypocreales</taxon>
        <taxon>Cordycipitaceae</taxon>
        <taxon>Cordyceps</taxon>
    </lineage>
</organism>
<evidence type="ECO:0000256" key="1">
    <source>
        <dbReference type="SAM" id="MobiDB-lite"/>
    </source>
</evidence>
<accession>A0A545ULT1</accession>
<comment type="caution">
    <text evidence="2">The sequence shown here is derived from an EMBL/GenBank/DDBJ whole genome shotgun (WGS) entry which is preliminary data.</text>
</comment>
<sequence length="159" mass="16797">MLMYSTKAFSEMRDWNRRVAFLNFRVVLPDWCLYVSPESATDSSPRLEPSPSPLNGGAVGTSLSLESGTPSLWSGRAAPPSAKQIAAVIGVYGPGTQLPLLSPSRVGRAEAPAGVGDAGARGDEGRAGPESRMPPRQRICSPFSLTSSRHSIPCAIVMV</sequence>
<proteinExistence type="predicted"/>
<feature type="compositionally biased region" description="Basic and acidic residues" evidence="1">
    <location>
        <begin position="120"/>
        <end position="129"/>
    </location>
</feature>
<dbReference type="AlphaFoldDB" id="A0A545ULT1"/>
<keyword evidence="3" id="KW-1185">Reference proteome</keyword>
<gene>
    <name evidence="2" type="ORF">IF1G_10894</name>
</gene>
<reference evidence="2 3" key="1">
    <citation type="journal article" date="2019" name="Appl. Microbiol. Biotechnol.">
        <title>Genome sequence of Isaria javanica and comparative genome analysis insights into family S53 peptidase evolution in fungal entomopathogens.</title>
        <authorList>
            <person name="Lin R."/>
            <person name="Zhang X."/>
            <person name="Xin B."/>
            <person name="Zou M."/>
            <person name="Gao Y."/>
            <person name="Qin F."/>
            <person name="Hu Q."/>
            <person name="Xie B."/>
            <person name="Cheng X."/>
        </authorList>
    </citation>
    <scope>NUCLEOTIDE SEQUENCE [LARGE SCALE GENOMIC DNA]</scope>
    <source>
        <strain evidence="2 3">IJ1G</strain>
    </source>
</reference>
<evidence type="ECO:0000313" key="3">
    <source>
        <dbReference type="Proteomes" id="UP000315783"/>
    </source>
</evidence>
<protein>
    <submittedName>
        <fullName evidence="2">Uncharacterized protein</fullName>
    </submittedName>
</protein>
<evidence type="ECO:0000313" key="2">
    <source>
        <dbReference type="EMBL" id="TQV90415.1"/>
    </source>
</evidence>
<dbReference type="Proteomes" id="UP000315783">
    <property type="component" value="Unassembled WGS sequence"/>
</dbReference>
<dbReference type="EMBL" id="SPUK01000027">
    <property type="protein sequence ID" value="TQV90415.1"/>
    <property type="molecule type" value="Genomic_DNA"/>
</dbReference>